<keyword evidence="7" id="KW-0732">Signal</keyword>
<dbReference type="InterPro" id="IPR059010">
    <property type="entry name" value="TMEM179-179B"/>
</dbReference>
<evidence type="ECO:0000256" key="7">
    <source>
        <dbReference type="SAM" id="SignalP"/>
    </source>
</evidence>
<evidence type="ECO:0000256" key="4">
    <source>
        <dbReference type="ARBA" id="ARBA00023136"/>
    </source>
</evidence>
<sequence>MALPWLLLLELLLYGGCFICGIVTAASVTITQGSFEGKCMLYGSVYLNSSSFAVRSSSPPSLCYFVSAISVCVAVFCFSLTLYWIYTSLVDGDVKREKLWLNITLVMCGVFLFFILVTGCILKIGIDRLCDSVEEAVSRRTRCEEEQNRPWMSPINGKQFYSRLHSAETSVWVNFFFWMIISVLVLVQRKRDSKYRSEEMDPSVAMLASSWLDEQRGFWQRCYTVLILFTSIAKG</sequence>
<dbReference type="PANTHER" id="PTHR31056">
    <property type="entry name" value="TRANSMEMBRANE PROTEIN 179B"/>
    <property type="match status" value="1"/>
</dbReference>
<evidence type="ECO:0000256" key="1">
    <source>
        <dbReference type="ARBA" id="ARBA00004141"/>
    </source>
</evidence>
<name>A0A5A9PPU0_9TELE</name>
<keyword evidence="3 6" id="KW-1133">Transmembrane helix</keyword>
<feature type="signal peptide" evidence="7">
    <location>
        <begin position="1"/>
        <end position="17"/>
    </location>
</feature>
<keyword evidence="9" id="KW-1185">Reference proteome</keyword>
<feature type="transmembrane region" description="Helical" evidence="6">
    <location>
        <begin position="64"/>
        <end position="87"/>
    </location>
</feature>
<evidence type="ECO:0000256" key="2">
    <source>
        <dbReference type="ARBA" id="ARBA00022692"/>
    </source>
</evidence>
<proteinExistence type="inferred from homology"/>
<feature type="transmembrane region" description="Helical" evidence="6">
    <location>
        <begin position="99"/>
        <end position="126"/>
    </location>
</feature>
<dbReference type="AlphaFoldDB" id="A0A5A9PPU0"/>
<evidence type="ECO:0000256" key="3">
    <source>
        <dbReference type="ARBA" id="ARBA00022989"/>
    </source>
</evidence>
<comment type="similarity">
    <text evidence="5">Belongs to the TMEM179 family.</text>
</comment>
<organism evidence="8 9">
    <name type="scientific">Triplophysa tibetana</name>
    <dbReference type="NCBI Taxonomy" id="1572043"/>
    <lineage>
        <taxon>Eukaryota</taxon>
        <taxon>Metazoa</taxon>
        <taxon>Chordata</taxon>
        <taxon>Craniata</taxon>
        <taxon>Vertebrata</taxon>
        <taxon>Euteleostomi</taxon>
        <taxon>Actinopterygii</taxon>
        <taxon>Neopterygii</taxon>
        <taxon>Teleostei</taxon>
        <taxon>Ostariophysi</taxon>
        <taxon>Cypriniformes</taxon>
        <taxon>Nemacheilidae</taxon>
        <taxon>Triplophysa</taxon>
    </lineage>
</organism>
<feature type="chain" id="PRO_5022783088" evidence="7">
    <location>
        <begin position="18"/>
        <end position="235"/>
    </location>
</feature>
<protein>
    <submittedName>
        <fullName evidence="8">Transmembrane protein 179B</fullName>
    </submittedName>
</protein>
<comment type="subcellular location">
    <subcellularLocation>
        <location evidence="1">Membrane</location>
        <topology evidence="1">Multi-pass membrane protein</topology>
    </subcellularLocation>
</comment>
<feature type="transmembrane region" description="Helical" evidence="6">
    <location>
        <begin position="169"/>
        <end position="187"/>
    </location>
</feature>
<evidence type="ECO:0000313" key="9">
    <source>
        <dbReference type="Proteomes" id="UP000324632"/>
    </source>
</evidence>
<evidence type="ECO:0000313" key="8">
    <source>
        <dbReference type="EMBL" id="KAA0723049.1"/>
    </source>
</evidence>
<reference evidence="8 9" key="1">
    <citation type="journal article" date="2019" name="Mol. Ecol. Resour.">
        <title>Chromosome-level genome assembly of Triplophysa tibetana, a fish adapted to the harsh high-altitude environment of the Tibetan Plateau.</title>
        <authorList>
            <person name="Yang X."/>
            <person name="Liu H."/>
            <person name="Ma Z."/>
            <person name="Zou Y."/>
            <person name="Zou M."/>
            <person name="Mao Y."/>
            <person name="Li X."/>
            <person name="Wang H."/>
            <person name="Chen T."/>
            <person name="Wang W."/>
            <person name="Yang R."/>
        </authorList>
    </citation>
    <scope>NUCLEOTIDE SEQUENCE [LARGE SCALE GENOMIC DNA]</scope>
    <source>
        <strain evidence="8">TTIB1903HZAU</strain>
        <tissue evidence="8">Muscle</tissue>
    </source>
</reference>
<keyword evidence="4 6" id="KW-0472">Membrane</keyword>
<dbReference type="PANTHER" id="PTHR31056:SF1">
    <property type="entry name" value="TRANSMEMBRANE PROTEIN 179B"/>
    <property type="match status" value="1"/>
</dbReference>
<dbReference type="EMBL" id="SOYY01000003">
    <property type="protein sequence ID" value="KAA0723049.1"/>
    <property type="molecule type" value="Genomic_DNA"/>
</dbReference>
<keyword evidence="2 6" id="KW-0812">Transmembrane</keyword>
<evidence type="ECO:0000256" key="5">
    <source>
        <dbReference type="ARBA" id="ARBA00093776"/>
    </source>
</evidence>
<dbReference type="Pfam" id="PF26158">
    <property type="entry name" value="Claudin_TMEM179-179B"/>
    <property type="match status" value="1"/>
</dbReference>
<accession>A0A5A9PPU0</accession>
<evidence type="ECO:0000256" key="6">
    <source>
        <dbReference type="SAM" id="Phobius"/>
    </source>
</evidence>
<comment type="caution">
    <text evidence="8">The sequence shown here is derived from an EMBL/GenBank/DDBJ whole genome shotgun (WGS) entry which is preliminary data.</text>
</comment>
<dbReference type="Proteomes" id="UP000324632">
    <property type="component" value="Chromosome 3"/>
</dbReference>
<gene>
    <name evidence="8" type="ORF">E1301_Tti005167</name>
</gene>
<feature type="transmembrane region" description="Helical" evidence="6">
    <location>
        <begin position="6"/>
        <end position="28"/>
    </location>
</feature>
<dbReference type="InterPro" id="IPR029776">
    <property type="entry name" value="TMEM179B"/>
</dbReference>